<gene>
    <name evidence="5" type="ORF">CDD82_7033</name>
</gene>
<name>A0A2C5YST9_9HYPO</name>
<dbReference type="OrthoDB" id="10461208at2759"/>
<dbReference type="Proteomes" id="UP000224854">
    <property type="component" value="Unassembled WGS sequence"/>
</dbReference>
<dbReference type="InterPro" id="IPR057023">
    <property type="entry name" value="PTP-SAK"/>
</dbReference>
<evidence type="ECO:0000259" key="4">
    <source>
        <dbReference type="Pfam" id="PF22784"/>
    </source>
</evidence>
<feature type="region of interest" description="Disordered" evidence="3">
    <location>
        <begin position="828"/>
        <end position="860"/>
    </location>
</feature>
<dbReference type="InterPro" id="IPR029021">
    <property type="entry name" value="Prot-tyrosine_phosphatase-like"/>
</dbReference>
<evidence type="ECO:0000256" key="1">
    <source>
        <dbReference type="ARBA" id="ARBA00022801"/>
    </source>
</evidence>
<evidence type="ECO:0000256" key="3">
    <source>
        <dbReference type="SAM" id="MobiDB-lite"/>
    </source>
</evidence>
<dbReference type="EMBL" id="NJEU01000780">
    <property type="protein sequence ID" value="PHH70590.1"/>
    <property type="molecule type" value="Genomic_DNA"/>
</dbReference>
<keyword evidence="6" id="KW-1185">Reference proteome</keyword>
<feature type="coiled-coil region" evidence="2">
    <location>
        <begin position="677"/>
        <end position="712"/>
    </location>
</feature>
<dbReference type="SUPFAM" id="SSF52799">
    <property type="entry name" value="(Phosphotyrosine protein) phosphatases II"/>
    <property type="match status" value="1"/>
</dbReference>
<protein>
    <recommendedName>
        <fullName evidence="4">Swiss Army Knife protein DSP-PTPase phosphatase domain-containing protein</fullName>
    </recommendedName>
</protein>
<keyword evidence="1" id="KW-0378">Hydrolase</keyword>
<evidence type="ECO:0000313" key="6">
    <source>
        <dbReference type="Proteomes" id="UP000224854"/>
    </source>
</evidence>
<keyword evidence="2" id="KW-0175">Coiled coil</keyword>
<evidence type="ECO:0000256" key="2">
    <source>
        <dbReference type="SAM" id="Coils"/>
    </source>
</evidence>
<dbReference type="GO" id="GO:0016791">
    <property type="term" value="F:phosphatase activity"/>
    <property type="evidence" value="ECO:0007669"/>
    <property type="project" value="UniProtKB-ARBA"/>
</dbReference>
<accession>A0A2C5YST9</accession>
<evidence type="ECO:0000313" key="5">
    <source>
        <dbReference type="EMBL" id="PHH70590.1"/>
    </source>
</evidence>
<sequence length="992" mass="110960">MRLAILGPVLQAALVAGTLVVNQTTVTSLSLRKRFDPITAEELEKAAQDFLDKPEKHPCTIPADSIERLLGHGFARFEWVTGYHLKVTDKLARSSAPHYHCKDSNQALTSKSVQYLKAQGVKNVISLNEYADSPAMKRILKANKINYTPIPTKDFTVPSLAELYKGYRSFDKTTGGATLVWCGYGHGRTGLMITAINVFREAEKLNPMPITATDLRVAHIETRPQVRLLYRLQDILDVQGFKDTYDEAMDAWNEAREAFIHIDLAYGQSEKMTRRAKKATQAKLSDALKGLKETKFAVNSHWQICRSLFDRMLQGVARLTKLAMVTDPNTLDLLENIMNTVKWKLSRPAALGALTIQSRIVENVLRSVVRAIESSHVTASAHIDTFDALQHHVNRIEDYRAITRSMFRKLQETITNLESEAEHMLGQIPDPEAVGRLDSIVRVTKGHVTELRNEALVSRDVTVISQCIDQAVSGLADAKAALNALAHNIEYGKDLTVEAFQTVRRKFNDMRIYLAEMVARESSQFIRTHVVKQWEEGGEIAYPRRDAEEQAKDLMDLATRSYERAAYVGEWLQEKANNLNLIKNILEHDKLSEWEFNTDSIVESITLAWAKGKEELKAALKDERETIESEISLTEAPIHSYLTASLLVQREAAMAASVLEEEVSRAEADEEVQDWRKKSVEELVETLYDDIEEEEEKRVKEIEDRKEKEAAEMEKSDFYWRLGLGVDIAFAVAAAIPSPGAPLAAALIWARQGLRIGRFLHKAIRLGEVPSALFAEVRKAASEIDTVLTNWKTKVPEAFRDWVSQKSPQQVFDGLDKMHEKFEVENRNVNGQAVSRPGLEDKDALSLPVQKPPVPKSPPAKRILQKSIGELMEDLENISVPDDEPGDAELTMPVSKLLRKLDRIKVPASDPGDPSSLIGAASAMLPDRVRRSVDAIRQELQEGALIPHHSSDVAFAQLLDDAAYYLPSDCDLKSHTMGTCIIDAITGVAEAG</sequence>
<feature type="domain" description="Swiss Army Knife protein DSP-PTPase phosphatase" evidence="4">
    <location>
        <begin position="110"/>
        <end position="194"/>
    </location>
</feature>
<reference evidence="5 6" key="1">
    <citation type="submission" date="2017-06" db="EMBL/GenBank/DDBJ databases">
        <title>Ant-infecting Ophiocordyceps genomes reveal a high diversity of potential behavioral manipulation genes and a possible major role for enterotoxins.</title>
        <authorList>
            <person name="De Bekker C."/>
            <person name="Evans H.C."/>
            <person name="Brachmann A."/>
            <person name="Hughes D.P."/>
        </authorList>
    </citation>
    <scope>NUCLEOTIDE SEQUENCE [LARGE SCALE GENOMIC DNA]</scope>
    <source>
        <strain evidence="5 6">1348a</strain>
    </source>
</reference>
<organism evidence="5 6">
    <name type="scientific">Ophiocordyceps australis</name>
    <dbReference type="NCBI Taxonomy" id="1399860"/>
    <lineage>
        <taxon>Eukaryota</taxon>
        <taxon>Fungi</taxon>
        <taxon>Dikarya</taxon>
        <taxon>Ascomycota</taxon>
        <taxon>Pezizomycotina</taxon>
        <taxon>Sordariomycetes</taxon>
        <taxon>Hypocreomycetidae</taxon>
        <taxon>Hypocreales</taxon>
        <taxon>Ophiocordycipitaceae</taxon>
        <taxon>Ophiocordyceps</taxon>
    </lineage>
</organism>
<dbReference type="Pfam" id="PF22784">
    <property type="entry name" value="PTP-SAK"/>
    <property type="match status" value="1"/>
</dbReference>
<comment type="caution">
    <text evidence="5">The sequence shown here is derived from an EMBL/GenBank/DDBJ whole genome shotgun (WGS) entry which is preliminary data.</text>
</comment>
<dbReference type="AlphaFoldDB" id="A0A2C5YST9"/>
<proteinExistence type="predicted"/>
<dbReference type="Gene3D" id="3.90.190.10">
    <property type="entry name" value="Protein tyrosine phosphatase superfamily"/>
    <property type="match status" value="1"/>
</dbReference>